<dbReference type="Proteomes" id="UP000005475">
    <property type="component" value="Unassembled WGS sequence"/>
</dbReference>
<reference evidence="3" key="2">
    <citation type="submission" date="2007-04" db="EMBL/GenBank/DDBJ databases">
        <title>Draft genome sequence of Bacteroides ovatus (ATCC 8483).</title>
        <authorList>
            <person name="Sudarsanam P."/>
            <person name="Ley R."/>
            <person name="Guruge J."/>
            <person name="Turnbaugh P.J."/>
            <person name="Mahowald M."/>
            <person name="Liep D."/>
            <person name="Gordon J."/>
        </authorList>
    </citation>
    <scope>NUCLEOTIDE SEQUENCE [LARGE SCALE GENOMIC DNA]</scope>
    <source>
        <strain evidence="3">ATCC 8483 / DSM 1896 / JCM 5824 / BCRC 10623 / CCUG 4943 / NCTC 11153</strain>
    </source>
</reference>
<dbReference type="PROSITE" id="PS51257">
    <property type="entry name" value="PROKAR_LIPOPROTEIN"/>
    <property type="match status" value="1"/>
</dbReference>
<dbReference type="Gene3D" id="2.60.40.3220">
    <property type="match status" value="1"/>
</dbReference>
<evidence type="ECO:0000256" key="1">
    <source>
        <dbReference type="SAM" id="SignalP"/>
    </source>
</evidence>
<dbReference type="EMBL" id="AAXF02000042">
    <property type="protein sequence ID" value="EDO13023.1"/>
    <property type="molecule type" value="Genomic_DNA"/>
</dbReference>
<feature type="signal peptide" evidence="1">
    <location>
        <begin position="1"/>
        <end position="28"/>
    </location>
</feature>
<accession>A0AAN3DAX9</accession>
<evidence type="ECO:0000313" key="2">
    <source>
        <dbReference type="EMBL" id="EDO13023.1"/>
    </source>
</evidence>
<sequence>MFMKQMKFFLVALMAVVMGVSVTSCMNGDDNSGPRTLSVIAKLDSYGSNFKMIDGTKLVPTDPTSIMLLNSGMYIVNGQYNVEDVNVNAASITFTLTSTPTNIDGPSVTSTPDDADATMYALNYENTYYPYFFDKNTLILPAMFHFKNSSVSTELEAELKKHKFILSYDAEKVAEGGETLDLYVNHIITEDKDETRTSYTVSYQAYDLSSVLHQFTNLKKIIVHAQVNTSSNKLDNSSTREEKFEIDYSKISQ</sequence>
<reference evidence="2 3" key="1">
    <citation type="submission" date="2007-03" db="EMBL/GenBank/DDBJ databases">
        <authorList>
            <person name="Fulton L."/>
            <person name="Clifton S."/>
            <person name="Fulton B."/>
            <person name="Xu J."/>
            <person name="Minx P."/>
            <person name="Pepin K.H."/>
            <person name="Johnson M."/>
            <person name="Thiruvilangam P."/>
            <person name="Bhonagiri V."/>
            <person name="Nash W.E."/>
            <person name="Mardis E.R."/>
            <person name="Wilson R.K."/>
        </authorList>
    </citation>
    <scope>NUCLEOTIDE SEQUENCE [LARGE SCALE GENOMIC DNA]</scope>
    <source>
        <strain evidence="3">ATCC 8483 / DSM 1896 / JCM 5824 / BCRC 10623 / CCUG 4943 / NCTC 11153</strain>
    </source>
</reference>
<keyword evidence="1" id="KW-0732">Signal</keyword>
<organism evidence="2 3">
    <name type="scientific">Bacteroides ovatus (strain ATCC 8483 / DSM 1896 / JCM 5824 / BCRC 10623 / CCUG 4943 / NCTC 11153)</name>
    <dbReference type="NCBI Taxonomy" id="411476"/>
    <lineage>
        <taxon>Bacteria</taxon>
        <taxon>Pseudomonadati</taxon>
        <taxon>Bacteroidota</taxon>
        <taxon>Bacteroidia</taxon>
        <taxon>Bacteroidales</taxon>
        <taxon>Bacteroidaceae</taxon>
        <taxon>Bacteroides</taxon>
    </lineage>
</organism>
<proteinExistence type="predicted"/>
<name>A0AAN3DAX9_BACO1</name>
<protein>
    <recommendedName>
        <fullName evidence="4">NigD-like protein</fullName>
    </recommendedName>
</protein>
<gene>
    <name evidence="2" type="ORF">BACOVA_01263</name>
</gene>
<comment type="caution">
    <text evidence="2">The sequence shown here is derived from an EMBL/GenBank/DDBJ whole genome shotgun (WGS) entry which is preliminary data.</text>
</comment>
<evidence type="ECO:0000313" key="3">
    <source>
        <dbReference type="Proteomes" id="UP000005475"/>
    </source>
</evidence>
<feature type="chain" id="PRO_5042945173" description="NigD-like protein" evidence="1">
    <location>
        <begin position="29"/>
        <end position="253"/>
    </location>
</feature>
<evidence type="ECO:0008006" key="4">
    <source>
        <dbReference type="Google" id="ProtNLM"/>
    </source>
</evidence>
<dbReference type="AlphaFoldDB" id="A0AAN3DAX9"/>